<reference evidence="1" key="1">
    <citation type="submission" date="2018-10" db="EMBL/GenBank/DDBJ databases">
        <title>Hidden diversity of soil giant viruses.</title>
        <authorList>
            <person name="Schulz F."/>
            <person name="Alteio L."/>
            <person name="Goudeau D."/>
            <person name="Ryan E.M."/>
            <person name="Malmstrom R.R."/>
            <person name="Blanchard J."/>
            <person name="Woyke T."/>
        </authorList>
    </citation>
    <scope>NUCLEOTIDE SEQUENCE</scope>
    <source>
        <strain evidence="1">TEV1</strain>
    </source>
</reference>
<sequence>MILNFDNVLLFIEPKNDKSVEPVDDELTLFVEKLLNDAIANKSKTMGVVMNDGSWYDGVSTKGWHVCRCKQTSSPHDYEIYKGFYTNSLAAHYLRFHRNDVPEVELNKVRLLMEKASEKL</sequence>
<name>A0A3G4ZMQ3_9VIRU</name>
<evidence type="ECO:0000313" key="1">
    <source>
        <dbReference type="EMBL" id="AYV76130.1"/>
    </source>
</evidence>
<dbReference type="EMBL" id="MK071982">
    <property type="protein sequence ID" value="AYV76130.1"/>
    <property type="molecule type" value="Genomic_DNA"/>
</dbReference>
<protein>
    <submittedName>
        <fullName evidence="1">Uncharacterized protein</fullName>
    </submittedName>
</protein>
<proteinExistence type="predicted"/>
<accession>A0A3G4ZMQ3</accession>
<organism evidence="1">
    <name type="scientific">Terrestrivirus sp</name>
    <dbReference type="NCBI Taxonomy" id="2487775"/>
    <lineage>
        <taxon>Viruses</taxon>
        <taxon>Varidnaviria</taxon>
        <taxon>Bamfordvirae</taxon>
        <taxon>Nucleocytoviricota</taxon>
        <taxon>Megaviricetes</taxon>
        <taxon>Imitervirales</taxon>
        <taxon>Mimiviridae</taxon>
        <taxon>Klosneuvirinae</taxon>
    </lineage>
</organism>
<gene>
    <name evidence="1" type="ORF">Terrestrivirus4_178</name>
</gene>